<feature type="transmembrane region" description="Helical" evidence="3">
    <location>
        <begin position="279"/>
        <end position="302"/>
    </location>
</feature>
<keyword evidence="5" id="KW-1185">Reference proteome</keyword>
<dbReference type="GO" id="GO:0042910">
    <property type="term" value="F:xenobiotic transmembrane transporter activity"/>
    <property type="evidence" value="ECO:0007669"/>
    <property type="project" value="InterPro"/>
</dbReference>
<evidence type="ECO:0000256" key="1">
    <source>
        <dbReference type="ARBA" id="ARBA00022448"/>
    </source>
</evidence>
<keyword evidence="3" id="KW-1133">Transmembrane helix</keyword>
<dbReference type="Proteomes" id="UP000694001">
    <property type="component" value="Chromosome"/>
</dbReference>
<feature type="transmembrane region" description="Helical" evidence="3">
    <location>
        <begin position="427"/>
        <end position="449"/>
    </location>
</feature>
<organism evidence="4 5">
    <name type="scientific">Elioraea tepida</name>
    <dbReference type="NCBI Taxonomy" id="2843330"/>
    <lineage>
        <taxon>Bacteria</taxon>
        <taxon>Pseudomonadati</taxon>
        <taxon>Pseudomonadota</taxon>
        <taxon>Alphaproteobacteria</taxon>
        <taxon>Acetobacterales</taxon>
        <taxon>Elioraeaceae</taxon>
        <taxon>Elioraea</taxon>
    </lineage>
</organism>
<dbReference type="EMBL" id="CP076448">
    <property type="protein sequence ID" value="QXM24754.1"/>
    <property type="molecule type" value="Genomic_DNA"/>
</dbReference>
<feature type="transmembrane region" description="Helical" evidence="3">
    <location>
        <begin position="57"/>
        <end position="77"/>
    </location>
</feature>
<feature type="transmembrane region" description="Helical" evidence="3">
    <location>
        <begin position="323"/>
        <end position="349"/>
    </location>
</feature>
<keyword evidence="3" id="KW-0812">Transmembrane</keyword>
<proteinExistence type="predicted"/>
<name>A0A975U368_9PROT</name>
<feature type="transmembrane region" description="Helical" evidence="3">
    <location>
        <begin position="98"/>
        <end position="117"/>
    </location>
</feature>
<feature type="transmembrane region" description="Helical" evidence="3">
    <location>
        <begin position="137"/>
        <end position="154"/>
    </location>
</feature>
<dbReference type="CDD" id="cd13131">
    <property type="entry name" value="MATE_NorM_like"/>
    <property type="match status" value="1"/>
</dbReference>
<dbReference type="RefSeq" id="WP_218285811.1">
    <property type="nucleotide sequence ID" value="NZ_CP076448.1"/>
</dbReference>
<dbReference type="PANTHER" id="PTHR43298">
    <property type="entry name" value="MULTIDRUG RESISTANCE PROTEIN NORM-RELATED"/>
    <property type="match status" value="1"/>
</dbReference>
<dbReference type="Pfam" id="PF01554">
    <property type="entry name" value="MatE"/>
    <property type="match status" value="2"/>
</dbReference>
<feature type="region of interest" description="Disordered" evidence="2">
    <location>
        <begin position="462"/>
        <end position="488"/>
    </location>
</feature>
<feature type="transmembrane region" description="Helical" evidence="3">
    <location>
        <begin position="20"/>
        <end position="45"/>
    </location>
</feature>
<dbReference type="PANTHER" id="PTHR43298:SF2">
    <property type="entry name" value="FMN_FAD EXPORTER YEEO-RELATED"/>
    <property type="match status" value="1"/>
</dbReference>
<dbReference type="InterPro" id="IPR002528">
    <property type="entry name" value="MATE_fam"/>
</dbReference>
<evidence type="ECO:0000256" key="2">
    <source>
        <dbReference type="SAM" id="MobiDB-lite"/>
    </source>
</evidence>
<feature type="transmembrane region" description="Helical" evidence="3">
    <location>
        <begin position="369"/>
        <end position="390"/>
    </location>
</feature>
<accession>A0A975U368</accession>
<dbReference type="NCBIfam" id="TIGR00797">
    <property type="entry name" value="matE"/>
    <property type="match status" value="1"/>
</dbReference>
<evidence type="ECO:0000313" key="5">
    <source>
        <dbReference type="Proteomes" id="UP000694001"/>
    </source>
</evidence>
<reference evidence="4" key="1">
    <citation type="submission" date="2021-06" db="EMBL/GenBank/DDBJ databases">
        <title>Elioraea tepida, sp. nov., a moderately thermophilic aerobic anoxygenic phototrophic bacterium isolated from an alkaline siliceous hot spring mat community in Yellowstone National Park, WY, USA.</title>
        <authorList>
            <person name="Saini M.K."/>
            <person name="Yoshida S."/>
            <person name="Sebastian A."/>
            <person name="Hirose S."/>
            <person name="Hara E."/>
            <person name="Tamaki H."/>
            <person name="Soulier N.T."/>
            <person name="Albert I."/>
            <person name="Hanada S."/>
            <person name="Bryant D.A."/>
            <person name="Tank M."/>
        </authorList>
    </citation>
    <scope>NUCLEOTIDE SEQUENCE</scope>
    <source>
        <strain evidence="4">MS-P2</strain>
    </source>
</reference>
<gene>
    <name evidence="4" type="ORF">KO353_00215</name>
</gene>
<dbReference type="KEGG" id="elio:KO353_00215"/>
<evidence type="ECO:0000313" key="4">
    <source>
        <dbReference type="EMBL" id="QXM24754.1"/>
    </source>
</evidence>
<feature type="transmembrane region" description="Helical" evidence="3">
    <location>
        <begin position="245"/>
        <end position="273"/>
    </location>
</feature>
<dbReference type="GO" id="GO:0005886">
    <property type="term" value="C:plasma membrane"/>
    <property type="evidence" value="ECO:0007669"/>
    <property type="project" value="TreeGrafter"/>
</dbReference>
<feature type="transmembrane region" description="Helical" evidence="3">
    <location>
        <begin position="205"/>
        <end position="225"/>
    </location>
</feature>
<dbReference type="AlphaFoldDB" id="A0A975U368"/>
<keyword evidence="3" id="KW-0472">Membrane</keyword>
<feature type="transmembrane region" description="Helical" evidence="3">
    <location>
        <begin position="402"/>
        <end position="421"/>
    </location>
</feature>
<evidence type="ECO:0000256" key="3">
    <source>
        <dbReference type="SAM" id="Phobius"/>
    </source>
</evidence>
<feature type="transmembrane region" description="Helical" evidence="3">
    <location>
        <begin position="166"/>
        <end position="185"/>
    </location>
</feature>
<protein>
    <submittedName>
        <fullName evidence="4">MATE family efflux transporter</fullName>
    </submittedName>
</protein>
<dbReference type="GO" id="GO:0015297">
    <property type="term" value="F:antiporter activity"/>
    <property type="evidence" value="ECO:0007669"/>
    <property type="project" value="InterPro"/>
</dbReference>
<dbReference type="InterPro" id="IPR050222">
    <property type="entry name" value="MATE_MdtK"/>
</dbReference>
<sequence length="488" mass="50819">MLVESDRAGLAGEIVATARLAWPIVLSNLAQIAITTTDVVMMGWLGPEALAAGTLGANLYFAFFVVGLGLAMAPPALMAQALGRRCHAVAEVRRSLRMGLWLVALAMAPVMVVLWFAGPVLAALGQAPALVDAAAEYVRAMMWGLVPFLWFMVLRGFTAALERPRPALFVSLAGVVFNAFSNWVLMFGKLGAPALGLLGAGISSSLSSVLMCAALAAICVTTRPFRRFAILGRLWRPHWRRLAELARVGAPIAGALFFEVTVFNAAVFLIGLISARELAAHAIAIQLASVTFMVPMGLGQAATVRVGLAAGAGNAAGVGRAGWVALGLGTLFMATMAALFLTIPGVFVAGFLDLRAEGAGEVAALAERLLGLAGLFQVADGAQAIAAGALRGLKDTRVPMLFAGLGYWVFGLPTGAALAFLAGWGAYGIWVGFVVGLGIVAALLVSRWSRRESLGLMRRSSPLFPQSAKGSAGEGSFREYSIAQNAPP</sequence>
<keyword evidence="1" id="KW-0813">Transport</keyword>